<reference evidence="3 4" key="1">
    <citation type="submission" date="2021-08" db="EMBL/GenBank/DDBJ databases">
        <authorList>
            <person name="Peeters C."/>
        </authorList>
    </citation>
    <scope>NUCLEOTIDE SEQUENCE [LARGE SCALE GENOMIC DNA]</scope>
    <source>
        <strain evidence="3 4">LMG 21510</strain>
    </source>
</reference>
<dbReference type="PANTHER" id="PTHR46268:SF15">
    <property type="entry name" value="UNIVERSAL STRESS PROTEIN HP_0031"/>
    <property type="match status" value="1"/>
</dbReference>
<evidence type="ECO:0000313" key="4">
    <source>
        <dbReference type="Proteomes" id="UP000721236"/>
    </source>
</evidence>
<dbReference type="RefSeq" id="WP_224039329.1">
    <property type="nucleotide sequence ID" value="NZ_CAJZAH010000001.1"/>
</dbReference>
<evidence type="ECO:0000313" key="3">
    <source>
        <dbReference type="EMBL" id="CAG9166600.1"/>
    </source>
</evidence>
<dbReference type="PANTHER" id="PTHR46268">
    <property type="entry name" value="STRESS RESPONSE PROTEIN NHAX"/>
    <property type="match status" value="1"/>
</dbReference>
<comment type="caution">
    <text evidence="3">The sequence shown here is derived from an EMBL/GenBank/DDBJ whole genome shotgun (WGS) entry which is preliminary data.</text>
</comment>
<organism evidence="3 4">
    <name type="scientific">Cupriavidus respiraculi</name>
    <dbReference type="NCBI Taxonomy" id="195930"/>
    <lineage>
        <taxon>Bacteria</taxon>
        <taxon>Pseudomonadati</taxon>
        <taxon>Pseudomonadota</taxon>
        <taxon>Betaproteobacteria</taxon>
        <taxon>Burkholderiales</taxon>
        <taxon>Burkholderiaceae</taxon>
        <taxon>Cupriavidus</taxon>
    </lineage>
</organism>
<sequence>MSNIVLATDGSRFSDAAARAIAAKWMFHDGVIVHVVHCEPDLSPEVKPFVSHKELVKWQTEQNAAAMRSVVDILRRAGVTFEVHGLVGFAPERIVELARAVNAVAIVMGTHGRDAFLDAVVGWVARRVLSTASCPVVLVKPPGIAS</sequence>
<dbReference type="InterPro" id="IPR006016">
    <property type="entry name" value="UspA"/>
</dbReference>
<dbReference type="SUPFAM" id="SSF52402">
    <property type="entry name" value="Adenine nucleotide alpha hydrolases-like"/>
    <property type="match status" value="1"/>
</dbReference>
<dbReference type="Gene3D" id="3.40.50.620">
    <property type="entry name" value="HUPs"/>
    <property type="match status" value="1"/>
</dbReference>
<dbReference type="InterPro" id="IPR006015">
    <property type="entry name" value="Universal_stress_UspA"/>
</dbReference>
<comment type="similarity">
    <text evidence="1">Belongs to the universal stress protein A family.</text>
</comment>
<feature type="domain" description="UspA" evidence="2">
    <location>
        <begin position="2"/>
        <end position="140"/>
    </location>
</feature>
<dbReference type="EMBL" id="CAJZAH010000001">
    <property type="protein sequence ID" value="CAG9166600.1"/>
    <property type="molecule type" value="Genomic_DNA"/>
</dbReference>
<dbReference type="InterPro" id="IPR014729">
    <property type="entry name" value="Rossmann-like_a/b/a_fold"/>
</dbReference>
<dbReference type="CDD" id="cd00293">
    <property type="entry name" value="USP-like"/>
    <property type="match status" value="1"/>
</dbReference>
<proteinExistence type="inferred from homology"/>
<dbReference type="Pfam" id="PF00582">
    <property type="entry name" value="Usp"/>
    <property type="match status" value="1"/>
</dbReference>
<evidence type="ECO:0000256" key="1">
    <source>
        <dbReference type="ARBA" id="ARBA00008791"/>
    </source>
</evidence>
<keyword evidence="4" id="KW-1185">Reference proteome</keyword>
<name>A0ABM8WGW4_9BURK</name>
<evidence type="ECO:0000259" key="2">
    <source>
        <dbReference type="Pfam" id="PF00582"/>
    </source>
</evidence>
<gene>
    <name evidence="3" type="ORF">LMG21510_00450</name>
</gene>
<dbReference type="Proteomes" id="UP000721236">
    <property type="component" value="Unassembled WGS sequence"/>
</dbReference>
<dbReference type="PRINTS" id="PR01438">
    <property type="entry name" value="UNVRSLSTRESS"/>
</dbReference>
<accession>A0ABM8WGW4</accession>
<protein>
    <recommendedName>
        <fullName evidence="2">UspA domain-containing protein</fullName>
    </recommendedName>
</protein>